<keyword evidence="8 11" id="KW-0443">Lipid metabolism</keyword>
<protein>
    <recommendedName>
        <fullName evidence="4 11">Diacylglycerol O-acyltransferase</fullName>
        <ecNumber evidence="4 11">2.3.1.20</ecNumber>
    </recommendedName>
</protein>
<evidence type="ECO:0000256" key="3">
    <source>
        <dbReference type="ARBA" id="ARBA00009587"/>
    </source>
</evidence>
<evidence type="ECO:0000256" key="6">
    <source>
        <dbReference type="ARBA" id="ARBA00022679"/>
    </source>
</evidence>
<name>A0ABQ0YKR6_9NOCA</name>
<dbReference type="InterPro" id="IPR045034">
    <property type="entry name" value="O-acyltransferase_WSD1-like"/>
</dbReference>
<dbReference type="InterPro" id="IPR004255">
    <property type="entry name" value="O-acyltransferase_WSD1_N"/>
</dbReference>
<comment type="catalytic activity">
    <reaction evidence="10 11">
        <text>an acyl-CoA + a 1,2-diacyl-sn-glycerol = a triacyl-sn-glycerol + CoA</text>
        <dbReference type="Rhea" id="RHEA:10868"/>
        <dbReference type="ChEBI" id="CHEBI:17815"/>
        <dbReference type="ChEBI" id="CHEBI:57287"/>
        <dbReference type="ChEBI" id="CHEBI:58342"/>
        <dbReference type="ChEBI" id="CHEBI:64615"/>
        <dbReference type="EC" id="2.3.1.20"/>
    </reaction>
</comment>
<sequence length="482" mass="50846">MHRRTPRSYDRGMRRLSGLDAALLYTDSPGLPVQIGGLALLDVSTVPGGYSFERLGSDLEARVAAVPLLRRRVVDSRLNPGHPVWVDDPDFDVGRHVRRFTVPPPGTAAELAVLCGQRFAQRFDRSGPLWETAVFEGLADGSVAVLTRIHHAVVDGLAGATLLAQLCDREPGAPPPRPESPGVGGANRLTVAAGGVADLATRPLDLARAVRSSAAMVPRWVGRARRGEAMAVPLTAPRTSFNRRVTGRRNVAFVTLDFAAVKAVKRAFGVTVNDVVLALCASVLRRYLAARGELPASPLVAAVPVSVHGRARGDAGNQISVLMGRLHTEIADPVVRLHAVAADETAAKAHHATFDPDLLGSWGQVAPGAAFGAALRLYSALRLPNVLPVLNNLVVSDIPGPTDTLYYLGARITALYPFGPIYHGAGLNITVLSLDGGLHFGLQSCPDLLPDLWRLADGFPAALAELADRVPGAPPAPLAAPS</sequence>
<evidence type="ECO:0000259" key="12">
    <source>
        <dbReference type="Pfam" id="PF03007"/>
    </source>
</evidence>
<dbReference type="NCBIfam" id="TIGR02946">
    <property type="entry name" value="acyl_WS_DGAT"/>
    <property type="match status" value="1"/>
</dbReference>
<dbReference type="Gene3D" id="3.30.559.30">
    <property type="entry name" value="Nonribosomal peptide synthetase, condensation domain"/>
    <property type="match status" value="1"/>
</dbReference>
<reference evidence="14 15" key="1">
    <citation type="journal article" date="2018" name="Biodegradation">
        <title>1,4-Dioxane degradation characteristics of Rhodococcus aetherivorans JCM 14343.</title>
        <authorList>
            <person name="Inoue D."/>
            <person name="Tsunoda T."/>
            <person name="Yamamoto N."/>
            <person name="Ike M."/>
            <person name="Sei K."/>
        </authorList>
    </citation>
    <scope>NUCLEOTIDE SEQUENCE [LARGE SCALE GENOMIC DNA]</scope>
    <source>
        <strain evidence="14 15">JCM 14343</strain>
    </source>
</reference>
<evidence type="ECO:0000256" key="4">
    <source>
        <dbReference type="ARBA" id="ARBA00013244"/>
    </source>
</evidence>
<dbReference type="SUPFAM" id="SSF52777">
    <property type="entry name" value="CoA-dependent acyltransferases"/>
    <property type="match status" value="2"/>
</dbReference>
<dbReference type="InterPro" id="IPR014292">
    <property type="entry name" value="Acyl_transf_WS/DGAT"/>
</dbReference>
<evidence type="ECO:0000256" key="5">
    <source>
        <dbReference type="ARBA" id="ARBA00022516"/>
    </source>
</evidence>
<dbReference type="InterPro" id="IPR009721">
    <property type="entry name" value="O-acyltransferase_WSD1_C"/>
</dbReference>
<gene>
    <name evidence="14" type="ORF">RAJCM14343_2411</name>
</gene>
<keyword evidence="7 11" id="KW-0319">Glycerol metabolism</keyword>
<evidence type="ECO:0000259" key="13">
    <source>
        <dbReference type="Pfam" id="PF06974"/>
    </source>
</evidence>
<dbReference type="Pfam" id="PF03007">
    <property type="entry name" value="WS_DGAT_cat"/>
    <property type="match status" value="1"/>
</dbReference>
<dbReference type="EC" id="2.3.1.20" evidence="4 11"/>
<comment type="similarity">
    <text evidence="3 11">Belongs to the long-chain O-acyltransferase family.</text>
</comment>
<dbReference type="Gene3D" id="3.30.559.10">
    <property type="entry name" value="Chloramphenicol acetyltransferase-like domain"/>
    <property type="match status" value="1"/>
</dbReference>
<accession>A0ABQ0YKR6</accession>
<evidence type="ECO:0000256" key="8">
    <source>
        <dbReference type="ARBA" id="ARBA00023098"/>
    </source>
</evidence>
<organism evidence="14 15">
    <name type="scientific">Rhodococcus aetherivorans</name>
    <dbReference type="NCBI Taxonomy" id="191292"/>
    <lineage>
        <taxon>Bacteria</taxon>
        <taxon>Bacillati</taxon>
        <taxon>Actinomycetota</taxon>
        <taxon>Actinomycetes</taxon>
        <taxon>Mycobacteriales</taxon>
        <taxon>Nocardiaceae</taxon>
        <taxon>Rhodococcus</taxon>
    </lineage>
</organism>
<feature type="domain" description="O-acyltransferase WSD1-like N-terminal" evidence="12">
    <location>
        <begin position="16"/>
        <end position="276"/>
    </location>
</feature>
<evidence type="ECO:0000256" key="11">
    <source>
        <dbReference type="RuleBase" id="RU361241"/>
    </source>
</evidence>
<feature type="domain" description="O-acyltransferase WSD1 C-terminal" evidence="13">
    <location>
        <begin position="316"/>
        <end position="466"/>
    </location>
</feature>
<dbReference type="PANTHER" id="PTHR31650:SF1">
    <property type="entry name" value="WAX ESTER SYNTHASE_DIACYLGLYCEROL ACYLTRANSFERASE 4-RELATED"/>
    <property type="match status" value="1"/>
</dbReference>
<proteinExistence type="inferred from homology"/>
<dbReference type="EMBL" id="BLAH01000083">
    <property type="protein sequence ID" value="GES37157.1"/>
    <property type="molecule type" value="Genomic_DNA"/>
</dbReference>
<evidence type="ECO:0000256" key="7">
    <source>
        <dbReference type="ARBA" id="ARBA00022798"/>
    </source>
</evidence>
<dbReference type="Pfam" id="PF06974">
    <property type="entry name" value="WS_DGAT_C"/>
    <property type="match status" value="1"/>
</dbReference>
<evidence type="ECO:0000256" key="1">
    <source>
        <dbReference type="ARBA" id="ARBA00004771"/>
    </source>
</evidence>
<dbReference type="Proteomes" id="UP000325466">
    <property type="component" value="Unassembled WGS sequence"/>
</dbReference>
<evidence type="ECO:0000256" key="2">
    <source>
        <dbReference type="ARBA" id="ARBA00005189"/>
    </source>
</evidence>
<comment type="caution">
    <text evidence="14">The sequence shown here is derived from an EMBL/GenBank/DDBJ whole genome shotgun (WGS) entry which is preliminary data.</text>
</comment>
<keyword evidence="6 11" id="KW-0808">Transferase</keyword>
<evidence type="ECO:0000313" key="14">
    <source>
        <dbReference type="EMBL" id="GES37157.1"/>
    </source>
</evidence>
<comment type="pathway">
    <text evidence="1 11">Glycerolipid metabolism; triacylglycerol biosynthesis.</text>
</comment>
<evidence type="ECO:0000313" key="15">
    <source>
        <dbReference type="Proteomes" id="UP000325466"/>
    </source>
</evidence>
<dbReference type="InterPro" id="IPR023213">
    <property type="entry name" value="CAT-like_dom_sf"/>
</dbReference>
<keyword evidence="9 11" id="KW-0012">Acyltransferase</keyword>
<keyword evidence="5 11" id="KW-0444">Lipid biosynthesis</keyword>
<dbReference type="PANTHER" id="PTHR31650">
    <property type="entry name" value="O-ACYLTRANSFERASE (WSD1-LIKE) FAMILY PROTEIN"/>
    <property type="match status" value="1"/>
</dbReference>
<comment type="pathway">
    <text evidence="2">Lipid metabolism.</text>
</comment>
<evidence type="ECO:0000256" key="9">
    <source>
        <dbReference type="ARBA" id="ARBA00023315"/>
    </source>
</evidence>
<keyword evidence="15" id="KW-1185">Reference proteome</keyword>
<evidence type="ECO:0000256" key="10">
    <source>
        <dbReference type="ARBA" id="ARBA00048109"/>
    </source>
</evidence>